<feature type="compositionally biased region" description="Basic and acidic residues" evidence="1">
    <location>
        <begin position="364"/>
        <end position="373"/>
    </location>
</feature>
<dbReference type="InterPro" id="IPR046824">
    <property type="entry name" value="Mss51-like_C"/>
</dbReference>
<dbReference type="PANTHER" id="PTHR28069:SF1">
    <property type="entry name" value="PROTEIN MSS51, MITOCHONDRIAL"/>
    <property type="match status" value="1"/>
</dbReference>
<comment type="caution">
    <text evidence="3">The sequence shown here is derived from an EMBL/GenBank/DDBJ whole genome shotgun (WGS) entry which is preliminary data.</text>
</comment>
<keyword evidence="4" id="KW-1185">Reference proteome</keyword>
<gene>
    <name evidence="3" type="ORF">PDE001_LOCUS1182</name>
</gene>
<reference evidence="3" key="1">
    <citation type="submission" date="2022-12" db="EMBL/GenBank/DDBJ databases">
        <authorList>
            <person name="Webb A."/>
        </authorList>
    </citation>
    <scope>NUCLEOTIDE SEQUENCE</scope>
    <source>
        <strain evidence="3">Pd1</strain>
    </source>
</reference>
<dbReference type="Proteomes" id="UP001162029">
    <property type="component" value="Unassembled WGS sequence"/>
</dbReference>
<accession>A0AAV0T8D7</accession>
<feature type="domain" description="Mitochondrial splicing suppressor 51-like C-terminal" evidence="2">
    <location>
        <begin position="169"/>
        <end position="330"/>
    </location>
</feature>
<dbReference type="PANTHER" id="PTHR28069">
    <property type="entry name" value="GH20023P"/>
    <property type="match status" value="1"/>
</dbReference>
<evidence type="ECO:0000313" key="4">
    <source>
        <dbReference type="Proteomes" id="UP001162029"/>
    </source>
</evidence>
<evidence type="ECO:0000259" key="2">
    <source>
        <dbReference type="Pfam" id="PF20179"/>
    </source>
</evidence>
<feature type="region of interest" description="Disordered" evidence="1">
    <location>
        <begin position="349"/>
        <end position="373"/>
    </location>
</feature>
<organism evidence="3 4">
    <name type="scientific">Peronospora destructor</name>
    <dbReference type="NCBI Taxonomy" id="86335"/>
    <lineage>
        <taxon>Eukaryota</taxon>
        <taxon>Sar</taxon>
        <taxon>Stramenopiles</taxon>
        <taxon>Oomycota</taxon>
        <taxon>Peronosporomycetes</taxon>
        <taxon>Peronosporales</taxon>
        <taxon>Peronosporaceae</taxon>
        <taxon>Peronospora</taxon>
    </lineage>
</organism>
<dbReference type="EMBL" id="CANTFM010000204">
    <property type="protein sequence ID" value="CAI5714677.1"/>
    <property type="molecule type" value="Genomic_DNA"/>
</dbReference>
<proteinExistence type="predicted"/>
<dbReference type="Pfam" id="PF20179">
    <property type="entry name" value="MSS51_C"/>
    <property type="match status" value="1"/>
</dbReference>
<protein>
    <recommendedName>
        <fullName evidence="2">Mitochondrial splicing suppressor 51-like C-terminal domain-containing protein</fullName>
    </recommendedName>
</protein>
<evidence type="ECO:0000256" key="1">
    <source>
        <dbReference type="SAM" id="MobiDB-lite"/>
    </source>
</evidence>
<evidence type="ECO:0000313" key="3">
    <source>
        <dbReference type="EMBL" id="CAI5714677.1"/>
    </source>
</evidence>
<dbReference type="AlphaFoldDB" id="A0AAV0T8D7"/>
<name>A0AAV0T8D7_9STRA</name>
<sequence>MFKQLLLRRPSLHLGVVHSLSTRQSHLSGVQSLVATVACLPCLQCGLQTSVLLSQSSDVLVDCGKTKLPLSCSQECTEKIKETQSDVLAMYESMVEDAQYATTSEASKLFAEVLQSSRRESSEWEEKWQLTSWTDYLKLYRPNEEWLEGRRALRLMSSAYSYVMTLGRFLPELVDTDKRQKVELHVIGARAEAMFPRYLWDELSFFHPGKQFDIKLVGDQVPIISAREKTPTTNENELIWLEMIHGLYHKIEPRSLNTPDAFVLYNPGVGHPRLRENWKLTLQTVLASCKPLLITSFSLEDQQCDIAALQDLVASSPALKQHELRFRCRPKQNSVPQFEVPGGSFQCGRTHSDKQPCNGGAVDSDYRKKLSTS</sequence>